<dbReference type="GO" id="GO:0050660">
    <property type="term" value="F:flavin adenine dinucleotide binding"/>
    <property type="evidence" value="ECO:0007669"/>
    <property type="project" value="InterPro"/>
</dbReference>
<reference evidence="5" key="1">
    <citation type="submission" date="2021-03" db="EMBL/GenBank/DDBJ databases">
        <title>Draft genome sequence of rust myrtle Austropuccinia psidii MF-1, a brazilian biotype.</title>
        <authorList>
            <person name="Quecine M.C."/>
            <person name="Pachon D.M.R."/>
            <person name="Bonatelli M.L."/>
            <person name="Correr F.H."/>
            <person name="Franceschini L.M."/>
            <person name="Leite T.F."/>
            <person name="Margarido G.R.A."/>
            <person name="Almeida C.A."/>
            <person name="Ferrarezi J.A."/>
            <person name="Labate C.A."/>
        </authorList>
    </citation>
    <scope>NUCLEOTIDE SEQUENCE</scope>
    <source>
        <strain evidence="5">MF-1</strain>
    </source>
</reference>
<sequence>MSKLKTNLPIKSQSESARNNSTSKDSSGIHNDKKASPQEQARKWLQSAQNCFDNQDIDGFVDLFDDNGYWRDMLTIELDFNSLKKHKIKPYFNQLKLTLPSLRNLSLDRPAEIKCAEDSLQAFIKFDTEHYRGTGFLQLKNWKISSLPLASIFFTQVDEVKGHEEKLGQRRPLGTTHGSYCQPPQLNWLQRRQQKTESYKHGIHPTVLIIGGGQNGLMLAARLKLLGIDCLIIEKTKRLGDCWRLRYHSLCLHDPVWADHFPYIPYPSSWPIYTPKDKLANWFEHYAEAMELDVWLETTISPGSKYHPESGNWEVSIKFSDDVPLLKLQPRYLVMATGLSGEPNWPTNFSMDAFNGTILHSSQFGFGKEWCDKRAVVIGACNSGHDIAADLWQNGAKEVTMVQRSSTYVISSQKGLPTLLKGSYEEGGLSTEDADLILKGLPLDVLETAHIQLTKEVTKLDRDLLDGLKKAGFCLDPIPAGLFLKYFRRGGGYYIDVGCSQLIVDRKIKLKQGKDIVGLTADSVRFEDGEEIKADLVVCATGYRSMKETVRKVISEEVANKLGPIWGKDSQGEIPGAWRLCGQAGLWLMCGNLCYSKTVALQIQLQELKIYDKNWIGRAQEKLDNSLEKPYE</sequence>
<evidence type="ECO:0008006" key="7">
    <source>
        <dbReference type="Google" id="ProtNLM"/>
    </source>
</evidence>
<dbReference type="EMBL" id="AVOT02023405">
    <property type="protein sequence ID" value="MBW0513417.1"/>
    <property type="molecule type" value="Genomic_DNA"/>
</dbReference>
<accession>A0A9Q3HR78</accession>
<dbReference type="AlphaFoldDB" id="A0A9Q3HR78"/>
<comment type="caution">
    <text evidence="5">The sequence shown here is derived from an EMBL/GenBank/DDBJ whole genome shotgun (WGS) entry which is preliminary data.</text>
</comment>
<dbReference type="InterPro" id="IPR050982">
    <property type="entry name" value="Auxin_biosynth/cation_transpt"/>
</dbReference>
<name>A0A9Q3HR78_9BASI</name>
<protein>
    <recommendedName>
        <fullName evidence="7">FAD/NAD(P)-binding domain-containing protein</fullName>
    </recommendedName>
</protein>
<feature type="region of interest" description="Disordered" evidence="4">
    <location>
        <begin position="1"/>
        <end position="40"/>
    </location>
</feature>
<keyword evidence="6" id="KW-1185">Reference proteome</keyword>
<evidence type="ECO:0000256" key="3">
    <source>
        <dbReference type="ARBA" id="ARBA00023002"/>
    </source>
</evidence>
<dbReference type="PANTHER" id="PTHR43539:SF68">
    <property type="entry name" value="FLAVIN-BINDING MONOOXYGENASE-LIKE PROTEIN (AFU_ORTHOLOGUE AFUA_4G09220)"/>
    <property type="match status" value="1"/>
</dbReference>
<proteinExistence type="predicted"/>
<keyword evidence="1" id="KW-0285">Flavoprotein</keyword>
<dbReference type="InterPro" id="IPR020946">
    <property type="entry name" value="Flavin_mOase-like"/>
</dbReference>
<evidence type="ECO:0000256" key="1">
    <source>
        <dbReference type="ARBA" id="ARBA00022630"/>
    </source>
</evidence>
<dbReference type="GO" id="GO:0004499">
    <property type="term" value="F:N,N-dimethylaniline monooxygenase activity"/>
    <property type="evidence" value="ECO:0007669"/>
    <property type="project" value="InterPro"/>
</dbReference>
<feature type="compositionally biased region" description="Basic and acidic residues" evidence="4">
    <location>
        <begin position="30"/>
        <end position="40"/>
    </location>
</feature>
<organism evidence="5 6">
    <name type="scientific">Austropuccinia psidii MF-1</name>
    <dbReference type="NCBI Taxonomy" id="1389203"/>
    <lineage>
        <taxon>Eukaryota</taxon>
        <taxon>Fungi</taxon>
        <taxon>Dikarya</taxon>
        <taxon>Basidiomycota</taxon>
        <taxon>Pucciniomycotina</taxon>
        <taxon>Pucciniomycetes</taxon>
        <taxon>Pucciniales</taxon>
        <taxon>Sphaerophragmiaceae</taxon>
        <taxon>Austropuccinia</taxon>
    </lineage>
</organism>
<dbReference type="Gene3D" id="3.50.50.60">
    <property type="entry name" value="FAD/NAD(P)-binding domain"/>
    <property type="match status" value="1"/>
</dbReference>
<evidence type="ECO:0000313" key="6">
    <source>
        <dbReference type="Proteomes" id="UP000765509"/>
    </source>
</evidence>
<feature type="compositionally biased region" description="Polar residues" evidence="4">
    <location>
        <begin position="9"/>
        <end position="29"/>
    </location>
</feature>
<dbReference type="InterPro" id="IPR036188">
    <property type="entry name" value="FAD/NAD-bd_sf"/>
</dbReference>
<dbReference type="GO" id="GO:0050661">
    <property type="term" value="F:NADP binding"/>
    <property type="evidence" value="ECO:0007669"/>
    <property type="project" value="InterPro"/>
</dbReference>
<dbReference type="Pfam" id="PF00743">
    <property type="entry name" value="FMO-like"/>
    <property type="match status" value="1"/>
</dbReference>
<gene>
    <name evidence="5" type="ORF">O181_053132</name>
</gene>
<evidence type="ECO:0000313" key="5">
    <source>
        <dbReference type="EMBL" id="MBW0513417.1"/>
    </source>
</evidence>
<dbReference type="OrthoDB" id="74360at2759"/>
<dbReference type="SUPFAM" id="SSF51905">
    <property type="entry name" value="FAD/NAD(P)-binding domain"/>
    <property type="match status" value="1"/>
</dbReference>
<keyword evidence="3" id="KW-0560">Oxidoreductase</keyword>
<evidence type="ECO:0000256" key="2">
    <source>
        <dbReference type="ARBA" id="ARBA00022827"/>
    </source>
</evidence>
<evidence type="ECO:0000256" key="4">
    <source>
        <dbReference type="SAM" id="MobiDB-lite"/>
    </source>
</evidence>
<keyword evidence="2" id="KW-0274">FAD</keyword>
<dbReference type="Proteomes" id="UP000765509">
    <property type="component" value="Unassembled WGS sequence"/>
</dbReference>
<dbReference type="PANTHER" id="PTHR43539">
    <property type="entry name" value="FLAVIN-BINDING MONOOXYGENASE-LIKE PROTEIN (AFU_ORTHOLOGUE AFUA_4G09220)"/>
    <property type="match status" value="1"/>
</dbReference>